<name>A0A811KCT9_9BILA</name>
<dbReference type="PANTHER" id="PTHR10796">
    <property type="entry name" value="PATCHED-RELATED"/>
    <property type="match status" value="1"/>
</dbReference>
<feature type="transmembrane region" description="Helical" evidence="2">
    <location>
        <begin position="829"/>
        <end position="854"/>
    </location>
</feature>
<feature type="compositionally biased region" description="Polar residues" evidence="1">
    <location>
        <begin position="1034"/>
        <end position="1043"/>
    </location>
</feature>
<feature type="compositionally biased region" description="Basic residues" evidence="1">
    <location>
        <begin position="1049"/>
        <end position="1059"/>
    </location>
</feature>
<dbReference type="GO" id="GO:0018996">
    <property type="term" value="P:molting cycle, collagen and cuticulin-based cuticle"/>
    <property type="evidence" value="ECO:0007669"/>
    <property type="project" value="TreeGrafter"/>
</dbReference>
<dbReference type="EMBL" id="CAJFDH010000003">
    <property type="protein sequence ID" value="CAD5214127.1"/>
    <property type="molecule type" value="Genomic_DNA"/>
</dbReference>
<feature type="region of interest" description="Disordered" evidence="1">
    <location>
        <begin position="1"/>
        <end position="64"/>
    </location>
</feature>
<sequence length="1142" mass="129658">MASEERDDPPMSRTDTDQSKRASRQINRGHDDTLPAAPKYKSVDKVGSDDNDSPDSEDSSEMRVVPRQRVLAPAIPYHHPHFGVHTYQVPTFKINHSKLIEGVIKPSLFHLAKTIANRGVFFLILPIFLIGFSLVGPIYYQNQLQINVPFPSFLSGPDPTVAARSLRSQLNLLQFNSTNPEFDALKRTSSSEFGILLSTKNPFTNIISNSSLLTYARLNAMIQNLSVTHAFMSLTWDDICRENCVADNLLVKNLRNGRALLKFPDAIVYDEFNKQHRFSLANIFGGVDVDGENVVTKSNTIQMNIKLKDTLKTETYDQFDARLRSLLTNRFSDKEMRVYYWSMYNYVKEVVQTLTATHYRLIPFAILLVIFCVLVSIRMDSYRTRPFVGLQGGIILVISAFVGYAVQIAGAGQMNAMVFPAVFVISASGALLFFSLGQTWNRYSLAALHPAEKLAFIVSWDGPCTLMALFSVIFCSIITAIFAPFTLIQAGFFTISSGLTAVLVFSMLYMTVCWYWSGRREAEGLKWWQIGKTGDQQFSEKCVVDYDPQTATMLHEKLADLKPNFASSVGKFTSSNGFKAVSLCVCVIFVIFAYIGSQNVNVSMKEEDFVQSNSSSAQYLTKYKTAFRNYEEYIELIFDGPIDYYDKNRRAELLDLMRRPQEDGYVTKIVSWLSDYERFQHNSIYDINPDTIIAVINYVFLKSEQYHRYASDIVYDRHKTQIIKSRSYLELSEKGVKQRQELIKDLLEKADLYDLPLTIRTPMSFSLHHDVQVQNRFLLAFIFEIGSLVVITFLLIWQPAISFSVLVNNAIITGGIYGYSSYFGIPLNAATLSTLLMGNIYTAVMTIHFGYQFVNTGSKQQTSIDRICYAFQCSLAPTVFSAIVLGAFFFPLPVAVDAPVLVHIWKVLIAVAVLSCLSMVFVLPLCMITATETIAKVFGSLHKVCDNNGIFGVEHPSESIYYMGNRQLKMLGYSNGGVVTIDRQTRQMILNPTRLPQPPPEYTMNGSMIVTDLYPRRAERYRIRETESDIESRPASTRVSQSRESSRNHTPRHERRARFPKNVDLDGEEQIYEEPDTPPPHRHRSTHTSPSIRYHGMNRDTQGFRVEYPPDVEPQTWRQYTMDPHAFAYPYLSSPASSRRYA</sequence>
<proteinExistence type="predicted"/>
<keyword evidence="2" id="KW-1133">Transmembrane helix</keyword>
<keyword evidence="4" id="KW-1185">Reference proteome</keyword>
<organism evidence="3 4">
    <name type="scientific">Bursaphelenchus okinawaensis</name>
    <dbReference type="NCBI Taxonomy" id="465554"/>
    <lineage>
        <taxon>Eukaryota</taxon>
        <taxon>Metazoa</taxon>
        <taxon>Ecdysozoa</taxon>
        <taxon>Nematoda</taxon>
        <taxon>Chromadorea</taxon>
        <taxon>Rhabditida</taxon>
        <taxon>Tylenchina</taxon>
        <taxon>Tylenchomorpha</taxon>
        <taxon>Aphelenchoidea</taxon>
        <taxon>Aphelenchoididae</taxon>
        <taxon>Bursaphelenchus</taxon>
    </lineage>
</organism>
<evidence type="ECO:0000256" key="1">
    <source>
        <dbReference type="SAM" id="MobiDB-lite"/>
    </source>
</evidence>
<feature type="transmembrane region" description="Helical" evidence="2">
    <location>
        <begin position="866"/>
        <end position="892"/>
    </location>
</feature>
<feature type="transmembrane region" description="Helical" evidence="2">
    <location>
        <begin position="577"/>
        <end position="595"/>
    </location>
</feature>
<reference evidence="3" key="1">
    <citation type="submission" date="2020-09" db="EMBL/GenBank/DDBJ databases">
        <authorList>
            <person name="Kikuchi T."/>
        </authorList>
    </citation>
    <scope>NUCLEOTIDE SEQUENCE</scope>
    <source>
        <strain evidence="3">SH1</strain>
    </source>
</reference>
<keyword evidence="2" id="KW-0472">Membrane</keyword>
<dbReference type="SUPFAM" id="SSF82866">
    <property type="entry name" value="Multidrug efflux transporter AcrB transmembrane domain"/>
    <property type="match status" value="1"/>
</dbReference>
<dbReference type="PANTHER" id="PTHR10796:SF187">
    <property type="entry name" value="SSD DOMAIN-CONTAINING PROTEIN"/>
    <property type="match status" value="1"/>
</dbReference>
<feature type="transmembrane region" description="Helical" evidence="2">
    <location>
        <begin position="358"/>
        <end position="377"/>
    </location>
</feature>
<feature type="compositionally biased region" description="Acidic residues" evidence="1">
    <location>
        <begin position="1065"/>
        <end position="1076"/>
    </location>
</feature>
<feature type="transmembrane region" description="Helical" evidence="2">
    <location>
        <begin position="120"/>
        <end position="140"/>
    </location>
</feature>
<feature type="transmembrane region" description="Helical" evidence="2">
    <location>
        <begin position="389"/>
        <end position="410"/>
    </location>
</feature>
<feature type="transmembrane region" description="Helical" evidence="2">
    <location>
        <begin position="499"/>
        <end position="517"/>
    </location>
</feature>
<feature type="region of interest" description="Disordered" evidence="1">
    <location>
        <begin position="1024"/>
        <end position="1097"/>
    </location>
</feature>
<feature type="transmembrane region" description="Helical" evidence="2">
    <location>
        <begin position="777"/>
        <end position="797"/>
    </location>
</feature>
<keyword evidence="2" id="KW-0812">Transmembrane</keyword>
<dbReference type="GO" id="GO:0006897">
    <property type="term" value="P:endocytosis"/>
    <property type="evidence" value="ECO:0007669"/>
    <property type="project" value="TreeGrafter"/>
</dbReference>
<feature type="transmembrane region" description="Helical" evidence="2">
    <location>
        <begin position="466"/>
        <end position="487"/>
    </location>
</feature>
<dbReference type="AlphaFoldDB" id="A0A811KCT9"/>
<feature type="compositionally biased region" description="Acidic residues" evidence="1">
    <location>
        <begin position="49"/>
        <end position="59"/>
    </location>
</feature>
<dbReference type="GO" id="GO:0030659">
    <property type="term" value="C:cytoplasmic vesicle membrane"/>
    <property type="evidence" value="ECO:0007669"/>
    <property type="project" value="TreeGrafter"/>
</dbReference>
<protein>
    <recommendedName>
        <fullName evidence="5">SSD domain-containing protein</fullName>
    </recommendedName>
</protein>
<dbReference type="EMBL" id="CAJFCW020000003">
    <property type="protein sequence ID" value="CAG9102138.1"/>
    <property type="molecule type" value="Genomic_DNA"/>
</dbReference>
<accession>A0A811KCT9</accession>
<feature type="transmembrane region" description="Helical" evidence="2">
    <location>
        <begin position="904"/>
        <end position="926"/>
    </location>
</feature>
<feature type="transmembrane region" description="Helical" evidence="2">
    <location>
        <begin position="416"/>
        <end position="436"/>
    </location>
</feature>
<evidence type="ECO:0000256" key="2">
    <source>
        <dbReference type="SAM" id="Phobius"/>
    </source>
</evidence>
<evidence type="ECO:0008006" key="5">
    <source>
        <dbReference type="Google" id="ProtNLM"/>
    </source>
</evidence>
<evidence type="ECO:0000313" key="4">
    <source>
        <dbReference type="Proteomes" id="UP000614601"/>
    </source>
</evidence>
<dbReference type="GO" id="GO:0005886">
    <property type="term" value="C:plasma membrane"/>
    <property type="evidence" value="ECO:0007669"/>
    <property type="project" value="TreeGrafter"/>
</dbReference>
<comment type="caution">
    <text evidence="3">The sequence shown here is derived from an EMBL/GenBank/DDBJ whole genome shotgun (WGS) entry which is preliminary data.</text>
</comment>
<dbReference type="OrthoDB" id="5854469at2759"/>
<evidence type="ECO:0000313" key="3">
    <source>
        <dbReference type="EMBL" id="CAD5214127.1"/>
    </source>
</evidence>
<dbReference type="Proteomes" id="UP000783686">
    <property type="component" value="Unassembled WGS sequence"/>
</dbReference>
<dbReference type="Proteomes" id="UP000614601">
    <property type="component" value="Unassembled WGS sequence"/>
</dbReference>
<feature type="compositionally biased region" description="Basic and acidic residues" evidence="1">
    <location>
        <begin position="8"/>
        <end position="20"/>
    </location>
</feature>
<gene>
    <name evidence="3" type="ORF">BOKJ2_LOCUS5437</name>
</gene>
<dbReference type="InterPro" id="IPR051697">
    <property type="entry name" value="Patched_domain-protein"/>
</dbReference>